<feature type="region of interest" description="Disordered" evidence="1">
    <location>
        <begin position="33"/>
        <end position="86"/>
    </location>
</feature>
<keyword evidence="4" id="KW-1185">Reference proteome</keyword>
<dbReference type="EMBL" id="AOPZ01000337">
    <property type="protein sequence ID" value="EPH41127.1"/>
    <property type="molecule type" value="Genomic_DNA"/>
</dbReference>
<accession>S4AI69</accession>
<gene>
    <name evidence="3" type="ORF">STRAU_5779</name>
</gene>
<evidence type="ECO:0000256" key="2">
    <source>
        <dbReference type="SAM" id="SignalP"/>
    </source>
</evidence>
<organism evidence="3 4">
    <name type="scientific">Streptomyces aurantiacus JA 4570</name>
    <dbReference type="NCBI Taxonomy" id="1286094"/>
    <lineage>
        <taxon>Bacteria</taxon>
        <taxon>Bacillati</taxon>
        <taxon>Actinomycetota</taxon>
        <taxon>Actinomycetes</taxon>
        <taxon>Kitasatosporales</taxon>
        <taxon>Streptomycetaceae</taxon>
        <taxon>Streptomyces</taxon>
        <taxon>Streptomyces aurantiacus group</taxon>
    </lineage>
</organism>
<comment type="caution">
    <text evidence="3">The sequence shown here is derived from an EMBL/GenBank/DDBJ whole genome shotgun (WGS) entry which is preliminary data.</text>
</comment>
<feature type="compositionally biased region" description="Low complexity" evidence="1">
    <location>
        <begin position="65"/>
        <end position="86"/>
    </location>
</feature>
<sequence>MHPARARLRNPLPCRTTRSIAFAACLSSHSSPIALSFHGPSPPTGSAWSPSARSTTTPTTPPGCRASTTSARPPTSASAAGRPPLE</sequence>
<feature type="compositionally biased region" description="Polar residues" evidence="1">
    <location>
        <begin position="44"/>
        <end position="54"/>
    </location>
</feature>
<evidence type="ECO:0000313" key="4">
    <source>
        <dbReference type="Proteomes" id="UP000014629"/>
    </source>
</evidence>
<feature type="signal peptide" evidence="2">
    <location>
        <begin position="1"/>
        <end position="23"/>
    </location>
</feature>
<name>S4AI69_9ACTN</name>
<proteinExistence type="predicted"/>
<feature type="chain" id="PRO_5004514963" evidence="2">
    <location>
        <begin position="24"/>
        <end position="86"/>
    </location>
</feature>
<reference evidence="3 4" key="1">
    <citation type="submission" date="2013-02" db="EMBL/GenBank/DDBJ databases">
        <title>Draft Genome Sequence of Streptomyces aurantiacus, Which Produces Setomimycin.</title>
        <authorList>
            <person name="Gruening B.A."/>
            <person name="Praeg A."/>
            <person name="Erxleben A."/>
            <person name="Guenther S."/>
            <person name="Mueller M."/>
        </authorList>
    </citation>
    <scope>NUCLEOTIDE SEQUENCE [LARGE SCALE GENOMIC DNA]</scope>
    <source>
        <strain evidence="3 4">JA 4570</strain>
    </source>
</reference>
<dbReference type="AlphaFoldDB" id="S4AI69"/>
<dbReference type="PATRIC" id="fig|1286094.4.peg.5701"/>
<evidence type="ECO:0000313" key="3">
    <source>
        <dbReference type="EMBL" id="EPH41127.1"/>
    </source>
</evidence>
<keyword evidence="2" id="KW-0732">Signal</keyword>
<evidence type="ECO:0000256" key="1">
    <source>
        <dbReference type="SAM" id="MobiDB-lite"/>
    </source>
</evidence>
<dbReference type="Proteomes" id="UP000014629">
    <property type="component" value="Unassembled WGS sequence"/>
</dbReference>
<protein>
    <submittedName>
        <fullName evidence="3">Uncharacterized protein</fullName>
    </submittedName>
</protein>